<dbReference type="Proteomes" id="UP001592531">
    <property type="component" value="Unassembled WGS sequence"/>
</dbReference>
<feature type="compositionally biased region" description="Polar residues" evidence="1">
    <location>
        <begin position="358"/>
        <end position="369"/>
    </location>
</feature>
<feature type="region of interest" description="Disordered" evidence="1">
    <location>
        <begin position="340"/>
        <end position="388"/>
    </location>
</feature>
<gene>
    <name evidence="3" type="ORF">ACEZDE_16160</name>
</gene>
<feature type="domain" description="Peptidase C14 caspase" evidence="2">
    <location>
        <begin position="3"/>
        <end position="220"/>
    </location>
</feature>
<organism evidence="3 4">
    <name type="scientific">Streptacidiphilus cavernicola</name>
    <dbReference type="NCBI Taxonomy" id="3342716"/>
    <lineage>
        <taxon>Bacteria</taxon>
        <taxon>Bacillati</taxon>
        <taxon>Actinomycetota</taxon>
        <taxon>Actinomycetes</taxon>
        <taxon>Kitasatosporales</taxon>
        <taxon>Streptomycetaceae</taxon>
        <taxon>Streptacidiphilus</taxon>
    </lineage>
</organism>
<evidence type="ECO:0000256" key="1">
    <source>
        <dbReference type="SAM" id="MobiDB-lite"/>
    </source>
</evidence>
<dbReference type="RefSeq" id="WP_380536950.1">
    <property type="nucleotide sequence ID" value="NZ_JBHFAB010000011.1"/>
</dbReference>
<comment type="caution">
    <text evidence="3">The sequence shown here is derived from an EMBL/GenBank/DDBJ whole genome shotgun (WGS) entry which is preliminary data.</text>
</comment>
<name>A0ABV6VWZ1_9ACTN</name>
<evidence type="ECO:0000259" key="2">
    <source>
        <dbReference type="Pfam" id="PF00656"/>
    </source>
</evidence>
<accession>A0ABV6VWZ1</accession>
<dbReference type="Pfam" id="PF00656">
    <property type="entry name" value="Peptidase_C14"/>
    <property type="match status" value="1"/>
</dbReference>
<dbReference type="EMBL" id="JBHFAB010000011">
    <property type="protein sequence ID" value="MFC1418163.1"/>
    <property type="molecule type" value="Genomic_DNA"/>
</dbReference>
<sequence length="388" mass="41922">MRSRAVLIGVSGYENLPGLPGVANNLEALSAVLTSPSGWSLANQHCTVIREPATQTDVLDAVHLAADQAEDALLVYFAGHGLIGPDGRLYLGLPGVRNGRTDTGIQYELLRRHFLDGCAQRRLIILDCCYSGRALGAMSAPGTPAVLEEAEVEGTFVLTAAAENVTALALPGETFTAMTGELLDILRHGIAGGPRWLDLEAVYQQLRRAMRAKDRPEPQRRNRNTAGQLFIGANAAYRLAAMPPGSRSDGAPVPWPDAAQLTDGRDFARGLAEVRALTGMTRAEIGRRMTPPVTAGTVSVLLNRSDPPRRWERVARFLEACGMPADQQEVWRASWSRLQPPATVVPNGEDTRPPPQRQPGTKGQPSFTSWLRRWDGRSSSGRGGRAGR</sequence>
<dbReference type="InterPro" id="IPR029030">
    <property type="entry name" value="Caspase-like_dom_sf"/>
</dbReference>
<evidence type="ECO:0000313" key="4">
    <source>
        <dbReference type="Proteomes" id="UP001592531"/>
    </source>
</evidence>
<dbReference type="InterPro" id="IPR011600">
    <property type="entry name" value="Pept_C14_caspase"/>
</dbReference>
<evidence type="ECO:0000313" key="3">
    <source>
        <dbReference type="EMBL" id="MFC1418163.1"/>
    </source>
</evidence>
<reference evidence="3 4" key="1">
    <citation type="submission" date="2024-09" db="EMBL/GenBank/DDBJ databases">
        <authorList>
            <person name="Lee S.D."/>
        </authorList>
    </citation>
    <scope>NUCLEOTIDE SEQUENCE [LARGE SCALE GENOMIC DNA]</scope>
    <source>
        <strain evidence="3 4">N8-3</strain>
    </source>
</reference>
<dbReference type="SUPFAM" id="SSF52129">
    <property type="entry name" value="Caspase-like"/>
    <property type="match status" value="1"/>
</dbReference>
<dbReference type="Gene3D" id="3.40.50.1460">
    <property type="match status" value="1"/>
</dbReference>
<proteinExistence type="predicted"/>
<protein>
    <submittedName>
        <fullName evidence="3">Caspase domain-containing protein</fullName>
    </submittedName>
</protein>
<keyword evidence="4" id="KW-1185">Reference proteome</keyword>
<dbReference type="NCBIfam" id="NF047832">
    <property type="entry name" value="caspase_w_EACC1"/>
    <property type="match status" value="1"/>
</dbReference>